<dbReference type="InterPro" id="IPR014529">
    <property type="entry name" value="UCP026631"/>
</dbReference>
<dbReference type="PIRSF" id="PIRSF026631">
    <property type="entry name" value="UCP026631"/>
    <property type="match status" value="1"/>
</dbReference>
<dbReference type="PANTHER" id="PTHR34473:SF2">
    <property type="entry name" value="UPF0699 TRANSMEMBRANE PROTEIN YDBT"/>
    <property type="match status" value="1"/>
</dbReference>
<name>A0A223S6Q3_9ACTN</name>
<dbReference type="InterPro" id="IPR005182">
    <property type="entry name" value="YdbS-like_PH"/>
</dbReference>
<feature type="transmembrane region" description="Helical" evidence="2">
    <location>
        <begin position="239"/>
        <end position="267"/>
    </location>
</feature>
<dbReference type="OrthoDB" id="4121259at2"/>
<organism evidence="4 5">
    <name type="scientific">Nocardiopsis gilva YIM 90087</name>
    <dbReference type="NCBI Taxonomy" id="1235441"/>
    <lineage>
        <taxon>Bacteria</taxon>
        <taxon>Bacillati</taxon>
        <taxon>Actinomycetota</taxon>
        <taxon>Actinomycetes</taxon>
        <taxon>Streptosporangiales</taxon>
        <taxon>Nocardiopsidaceae</taxon>
        <taxon>Nocardiopsis</taxon>
    </lineage>
</organism>
<accession>A0A223S6Q3</accession>
<feature type="transmembrane region" description="Helical" evidence="2">
    <location>
        <begin position="96"/>
        <end position="117"/>
    </location>
</feature>
<reference evidence="4 5" key="1">
    <citation type="submission" date="2017-08" db="EMBL/GenBank/DDBJ databases">
        <title>The complete genome sequence of Nocardiopsis gilva YIM 90087.</title>
        <authorList>
            <person name="Yin M."/>
            <person name="Tang S."/>
        </authorList>
    </citation>
    <scope>NUCLEOTIDE SEQUENCE [LARGE SCALE GENOMIC DNA]</scope>
    <source>
        <strain evidence="4 5">YIM 90087</strain>
    </source>
</reference>
<dbReference type="Proteomes" id="UP000215005">
    <property type="component" value="Chromosome"/>
</dbReference>
<evidence type="ECO:0000256" key="1">
    <source>
        <dbReference type="SAM" id="MobiDB-lite"/>
    </source>
</evidence>
<keyword evidence="5" id="KW-1185">Reference proteome</keyword>
<feature type="transmembrane region" description="Helical" evidence="2">
    <location>
        <begin position="296"/>
        <end position="318"/>
    </location>
</feature>
<feature type="transmembrane region" description="Helical" evidence="2">
    <location>
        <begin position="65"/>
        <end position="90"/>
    </location>
</feature>
<dbReference type="Pfam" id="PF03703">
    <property type="entry name" value="bPH_2"/>
    <property type="match status" value="3"/>
</dbReference>
<sequence>MTTGTPGTPVPCRNDATNVPAGPEGAADPTLGTPRVGTAAGAARTSADGPAAIDPGWRALSPLTVWILAVILAVFVGLPALVATVVVAAIDGLLPWAVLILPATVLLIAGLVGVDALRLRLTRYRVTDERMEMYTGIVAKSYRSIPRERIRSVDVNAPLWARPFGLCGVVIGTGQHVGSAQSDELRLDFVAAHEGDRLRRELLLRDTAGGRRAAGSQAAGAEAVDAAESTELARLQPAWIGYAALTWHSVALGAGALGSVFGVLGWLSPERAALIPFLPPTFAQDLYEFVLARLTLAIPLALLFGLVTGAIAAIALHVEAWWNYQLSREADDTLRVRRGLLNLKSLAIEERRLRGVEVSEPLPQRWFGAADVSAVATGLADRKDAPVSKSALSPDMPRAEALRVAGAVAREAGSPTDMPLAAHPRAALRRRLNRAVGAALVLIAAAAVPSWFLDGWPVWVPVVVAFATAPLLVMYAVGCYRGLGHTVGERHLVVRKGMAARATVALQREAVIGWTISRSPFQRRLGLATVGATTAAGEGVYTAPDMDLGAGLEFADGAVPGLLTPFLERV</sequence>
<feature type="domain" description="YdbS-like PH" evidence="3">
    <location>
        <begin position="122"/>
        <end position="201"/>
    </location>
</feature>
<dbReference type="RefSeq" id="WP_094932446.1">
    <property type="nucleotide sequence ID" value="NZ_CP022753.1"/>
</dbReference>
<gene>
    <name evidence="4" type="ORF">CDO52_14360</name>
</gene>
<feature type="domain" description="YdbS-like PH" evidence="3">
    <location>
        <begin position="480"/>
        <end position="549"/>
    </location>
</feature>
<feature type="region of interest" description="Disordered" evidence="1">
    <location>
        <begin position="1"/>
        <end position="48"/>
    </location>
</feature>
<feature type="transmembrane region" description="Helical" evidence="2">
    <location>
        <begin position="435"/>
        <end position="452"/>
    </location>
</feature>
<evidence type="ECO:0000313" key="5">
    <source>
        <dbReference type="Proteomes" id="UP000215005"/>
    </source>
</evidence>
<dbReference type="EMBL" id="CP022753">
    <property type="protein sequence ID" value="ASU83806.1"/>
    <property type="molecule type" value="Genomic_DNA"/>
</dbReference>
<evidence type="ECO:0000256" key="2">
    <source>
        <dbReference type="SAM" id="Phobius"/>
    </source>
</evidence>
<feature type="transmembrane region" description="Helical" evidence="2">
    <location>
        <begin position="458"/>
        <end position="480"/>
    </location>
</feature>
<keyword evidence="2" id="KW-0812">Transmembrane</keyword>
<dbReference type="AlphaFoldDB" id="A0A223S6Q3"/>
<evidence type="ECO:0000313" key="4">
    <source>
        <dbReference type="EMBL" id="ASU83806.1"/>
    </source>
</evidence>
<keyword evidence="2" id="KW-1133">Transmembrane helix</keyword>
<keyword evidence="2" id="KW-0472">Membrane</keyword>
<feature type="domain" description="YdbS-like PH" evidence="3">
    <location>
        <begin position="330"/>
        <end position="405"/>
    </location>
</feature>
<dbReference type="PANTHER" id="PTHR34473">
    <property type="entry name" value="UPF0699 TRANSMEMBRANE PROTEIN YDBS"/>
    <property type="match status" value="1"/>
</dbReference>
<evidence type="ECO:0000259" key="3">
    <source>
        <dbReference type="Pfam" id="PF03703"/>
    </source>
</evidence>
<protein>
    <recommendedName>
        <fullName evidence="3">YdbS-like PH domain-containing protein</fullName>
    </recommendedName>
</protein>
<proteinExistence type="predicted"/>
<dbReference type="KEGG" id="ngv:CDO52_14360"/>